<sequence length="277" mass="30562">MVSNDVWNSASPTFRDLAGGTNKACASDSDNLWEEGHPPHVSKPAADLRDCAGKQVEETTKKYKFSVPSGDAIPVASNIPCSLVEKTEQRKSSMTMESFHLVTKSFEIPPGECVPIFDEKPKAITVPEGEPKVSFKARVSGNPTPEVTWSRESGKPIKESAKTFFDSSNKQYVLKAADSPYTDTPQQTALDITELSLQKHHTTLHYTGTLPLLLPSNSLFLAEDAPTPSTMEEYTEYHFCLQHNFRIVITKILIIGKMDGILTEQPQHTSSQLSCCD</sequence>
<dbReference type="Pfam" id="PF07679">
    <property type="entry name" value="I-set"/>
    <property type="match status" value="1"/>
</dbReference>
<feature type="region of interest" description="Disordered" evidence="1">
    <location>
        <begin position="18"/>
        <end position="48"/>
    </location>
</feature>
<evidence type="ECO:0000313" key="4">
    <source>
        <dbReference type="Proteomes" id="UP000886611"/>
    </source>
</evidence>
<dbReference type="InterPro" id="IPR013783">
    <property type="entry name" value="Ig-like_fold"/>
</dbReference>
<comment type="caution">
    <text evidence="3">The sequence shown here is derived from an EMBL/GenBank/DDBJ whole genome shotgun (WGS) entry which is preliminary data.</text>
</comment>
<dbReference type="Gene3D" id="2.60.40.10">
    <property type="entry name" value="Immunoglobulins"/>
    <property type="match status" value="1"/>
</dbReference>
<dbReference type="SUPFAM" id="SSF48726">
    <property type="entry name" value="Immunoglobulin"/>
    <property type="match status" value="1"/>
</dbReference>
<dbReference type="EMBL" id="JAATIS010004040">
    <property type="protein sequence ID" value="KAG2462982.1"/>
    <property type="molecule type" value="Genomic_DNA"/>
</dbReference>
<name>A0A8X7X779_POLSE</name>
<dbReference type="InterPro" id="IPR013098">
    <property type="entry name" value="Ig_I-set"/>
</dbReference>
<organism evidence="3 4">
    <name type="scientific">Polypterus senegalus</name>
    <name type="common">Senegal bichir</name>
    <dbReference type="NCBI Taxonomy" id="55291"/>
    <lineage>
        <taxon>Eukaryota</taxon>
        <taxon>Metazoa</taxon>
        <taxon>Chordata</taxon>
        <taxon>Craniata</taxon>
        <taxon>Vertebrata</taxon>
        <taxon>Euteleostomi</taxon>
        <taxon>Actinopterygii</taxon>
        <taxon>Polypteriformes</taxon>
        <taxon>Polypteridae</taxon>
        <taxon>Polypterus</taxon>
    </lineage>
</organism>
<dbReference type="InterPro" id="IPR036179">
    <property type="entry name" value="Ig-like_dom_sf"/>
</dbReference>
<feature type="non-terminal residue" evidence="3">
    <location>
        <position position="1"/>
    </location>
</feature>
<feature type="non-terminal residue" evidence="3">
    <location>
        <position position="277"/>
    </location>
</feature>
<proteinExistence type="predicted"/>
<evidence type="ECO:0000256" key="1">
    <source>
        <dbReference type="SAM" id="MobiDB-lite"/>
    </source>
</evidence>
<dbReference type="InterPro" id="IPR007110">
    <property type="entry name" value="Ig-like_dom"/>
</dbReference>
<reference evidence="3 4" key="1">
    <citation type="journal article" date="2021" name="Cell">
        <title>Tracing the genetic footprints of vertebrate landing in non-teleost ray-finned fishes.</title>
        <authorList>
            <person name="Bi X."/>
            <person name="Wang K."/>
            <person name="Yang L."/>
            <person name="Pan H."/>
            <person name="Jiang H."/>
            <person name="Wei Q."/>
            <person name="Fang M."/>
            <person name="Yu H."/>
            <person name="Zhu C."/>
            <person name="Cai Y."/>
            <person name="He Y."/>
            <person name="Gan X."/>
            <person name="Zeng H."/>
            <person name="Yu D."/>
            <person name="Zhu Y."/>
            <person name="Jiang H."/>
            <person name="Qiu Q."/>
            <person name="Yang H."/>
            <person name="Zhang Y.E."/>
            <person name="Wang W."/>
            <person name="Zhu M."/>
            <person name="He S."/>
            <person name="Zhang G."/>
        </authorList>
    </citation>
    <scope>NUCLEOTIDE SEQUENCE [LARGE SCALE GENOMIC DNA]</scope>
    <source>
        <strain evidence="3">Bchr_013</strain>
    </source>
</reference>
<dbReference type="AlphaFoldDB" id="A0A8X7X779"/>
<evidence type="ECO:0000313" key="3">
    <source>
        <dbReference type="EMBL" id="KAG2462982.1"/>
    </source>
</evidence>
<dbReference type="PROSITE" id="PS50835">
    <property type="entry name" value="IG_LIKE"/>
    <property type="match status" value="1"/>
</dbReference>
<keyword evidence="4" id="KW-1185">Reference proteome</keyword>
<gene>
    <name evidence="3" type="primary">Igsf22_1</name>
    <name evidence="3" type="ORF">GTO96_0001864</name>
</gene>
<accession>A0A8X7X779</accession>
<feature type="domain" description="Ig-like" evidence="2">
    <location>
        <begin position="115"/>
        <end position="182"/>
    </location>
</feature>
<evidence type="ECO:0000259" key="2">
    <source>
        <dbReference type="PROSITE" id="PS50835"/>
    </source>
</evidence>
<dbReference type="Proteomes" id="UP000886611">
    <property type="component" value="Unassembled WGS sequence"/>
</dbReference>
<protein>
    <submittedName>
        <fullName evidence="3">IGS22 protein</fullName>
    </submittedName>
</protein>